<dbReference type="Pfam" id="PF13411">
    <property type="entry name" value="MerR_1"/>
    <property type="match status" value="1"/>
</dbReference>
<dbReference type="OrthoDB" id="9808480at2"/>
<dbReference type="InterPro" id="IPR047057">
    <property type="entry name" value="MerR_fam"/>
</dbReference>
<gene>
    <name evidence="5" type="ORF">SAMN02745977_01752</name>
</gene>
<dbReference type="Gene3D" id="1.10.1660.10">
    <property type="match status" value="1"/>
</dbReference>
<proteinExistence type="predicted"/>
<dbReference type="InterPro" id="IPR009061">
    <property type="entry name" value="DNA-bd_dom_put_sf"/>
</dbReference>
<dbReference type="RefSeq" id="WP_159430740.1">
    <property type="nucleotide sequence ID" value="NZ_FOCW01000004.1"/>
</dbReference>
<keyword evidence="2 5" id="KW-0238">DNA-binding</keyword>
<dbReference type="EMBL" id="FOCW01000004">
    <property type="protein sequence ID" value="SEN67432.1"/>
    <property type="molecule type" value="Genomic_DNA"/>
</dbReference>
<keyword evidence="6" id="KW-1185">Reference proteome</keyword>
<keyword evidence="1" id="KW-0805">Transcription regulation</keyword>
<evidence type="ECO:0000256" key="3">
    <source>
        <dbReference type="ARBA" id="ARBA00023163"/>
    </source>
</evidence>
<sequence length="168" mass="18771">MLDMVRPLPPELTEDIQWPINVGMVSKLSGLTPKMVRHYEAQGLLGEIQRSGGGYRLYSRDDVDTLRFIQHCRSVDFSLDDTEKLLKMWREGGDNCLAAKELADRHIELLECRIAEIEFMKQALRELTSQCGTGEDCPVIDSMSGKAAPPAKSPYHGCCGLTSSLRNV</sequence>
<dbReference type="SMART" id="SM00422">
    <property type="entry name" value="HTH_MERR"/>
    <property type="match status" value="1"/>
</dbReference>
<dbReference type="STRING" id="1121117.SAMN02745977_01752"/>
<organism evidence="5 6">
    <name type="scientific">Brachymonas denitrificans DSM 15123</name>
    <dbReference type="NCBI Taxonomy" id="1121117"/>
    <lineage>
        <taxon>Bacteria</taxon>
        <taxon>Pseudomonadati</taxon>
        <taxon>Pseudomonadota</taxon>
        <taxon>Betaproteobacteria</taxon>
        <taxon>Burkholderiales</taxon>
        <taxon>Comamonadaceae</taxon>
        <taxon>Brachymonas</taxon>
    </lineage>
</organism>
<dbReference type="PRINTS" id="PR00040">
    <property type="entry name" value="HTHMERR"/>
</dbReference>
<dbReference type="PANTHER" id="PTHR30204:SF94">
    <property type="entry name" value="HEAVY METAL-DEPENDENT TRANSCRIPTIONAL REGULATOR HI_0293-RELATED"/>
    <property type="match status" value="1"/>
</dbReference>
<evidence type="ECO:0000256" key="2">
    <source>
        <dbReference type="ARBA" id="ARBA00023125"/>
    </source>
</evidence>
<dbReference type="InterPro" id="IPR000551">
    <property type="entry name" value="MerR-type_HTH_dom"/>
</dbReference>
<dbReference type="SUPFAM" id="SSF46955">
    <property type="entry name" value="Putative DNA-binding domain"/>
    <property type="match status" value="1"/>
</dbReference>
<evidence type="ECO:0000313" key="6">
    <source>
        <dbReference type="Proteomes" id="UP000199531"/>
    </source>
</evidence>
<accession>A0A1H8IGM3</accession>
<protein>
    <submittedName>
        <fullName evidence="5">DNA-binding transcriptional regulator, MerR family</fullName>
    </submittedName>
</protein>
<evidence type="ECO:0000259" key="4">
    <source>
        <dbReference type="PROSITE" id="PS50937"/>
    </source>
</evidence>
<dbReference type="PANTHER" id="PTHR30204">
    <property type="entry name" value="REDOX-CYCLING DRUG-SENSING TRANSCRIPTIONAL ACTIVATOR SOXR"/>
    <property type="match status" value="1"/>
</dbReference>
<dbReference type="GO" id="GO:0003677">
    <property type="term" value="F:DNA binding"/>
    <property type="evidence" value="ECO:0007669"/>
    <property type="project" value="UniProtKB-KW"/>
</dbReference>
<evidence type="ECO:0000256" key="1">
    <source>
        <dbReference type="ARBA" id="ARBA00023015"/>
    </source>
</evidence>
<dbReference type="PROSITE" id="PS00552">
    <property type="entry name" value="HTH_MERR_1"/>
    <property type="match status" value="1"/>
</dbReference>
<dbReference type="AlphaFoldDB" id="A0A1H8IGM3"/>
<reference evidence="5 6" key="1">
    <citation type="submission" date="2016-10" db="EMBL/GenBank/DDBJ databases">
        <authorList>
            <person name="de Groot N.N."/>
        </authorList>
    </citation>
    <scope>NUCLEOTIDE SEQUENCE [LARGE SCALE GENOMIC DNA]</scope>
    <source>
        <strain evidence="5 6">DSM 15123</strain>
    </source>
</reference>
<keyword evidence="3" id="KW-0804">Transcription</keyword>
<evidence type="ECO:0000313" key="5">
    <source>
        <dbReference type="EMBL" id="SEN67432.1"/>
    </source>
</evidence>
<feature type="domain" description="HTH merR-type" evidence="4">
    <location>
        <begin position="22"/>
        <end position="88"/>
    </location>
</feature>
<name>A0A1H8IGM3_9BURK</name>
<dbReference type="GO" id="GO:0003700">
    <property type="term" value="F:DNA-binding transcription factor activity"/>
    <property type="evidence" value="ECO:0007669"/>
    <property type="project" value="InterPro"/>
</dbReference>
<dbReference type="Proteomes" id="UP000199531">
    <property type="component" value="Unassembled WGS sequence"/>
</dbReference>
<dbReference type="PROSITE" id="PS50937">
    <property type="entry name" value="HTH_MERR_2"/>
    <property type="match status" value="1"/>
</dbReference>